<sequence>MEKIMTVKKDNHIDPELKARWGFGGEAGKITVGPETVGETGGVDHARTRNEPGGANGNGGGAEATRQTLELDAVNRLAAGLESGVLNPVEGDGAAARLHAALTGIQESTQRLAQSRDDAVDKADQLQKQVDDLLAQAEQARQADAEAKVIAELKAKLDAASVTYRSNASKESLQKQVDELSKA</sequence>
<name>A0A3M5K371_PSESX</name>
<protein>
    <submittedName>
        <fullName evidence="3">Uncharacterized protein</fullName>
    </submittedName>
</protein>
<evidence type="ECO:0000313" key="3">
    <source>
        <dbReference type="EMBL" id="RMT48325.1"/>
    </source>
</evidence>
<accession>A0A3M5K371</accession>
<reference evidence="3 4" key="1">
    <citation type="submission" date="2018-08" db="EMBL/GenBank/DDBJ databases">
        <title>Recombination of ecologically and evolutionarily significant loci maintains genetic cohesion in the Pseudomonas syringae species complex.</title>
        <authorList>
            <person name="Dillon M."/>
            <person name="Thakur S."/>
            <person name="Almeida R.N.D."/>
            <person name="Weir B.S."/>
            <person name="Guttman D.S."/>
        </authorList>
    </citation>
    <scope>NUCLEOTIDE SEQUENCE [LARGE SCALE GENOMIC DNA]</scope>
    <source>
        <strain evidence="3 4">ICMP 16926</strain>
    </source>
</reference>
<proteinExistence type="predicted"/>
<evidence type="ECO:0000256" key="2">
    <source>
        <dbReference type="SAM" id="MobiDB-lite"/>
    </source>
</evidence>
<evidence type="ECO:0000313" key="4">
    <source>
        <dbReference type="Proteomes" id="UP000268096"/>
    </source>
</evidence>
<dbReference type="Gene3D" id="1.10.720.30">
    <property type="entry name" value="SAP domain"/>
    <property type="match status" value="1"/>
</dbReference>
<feature type="region of interest" description="Disordered" evidence="2">
    <location>
        <begin position="163"/>
        <end position="183"/>
    </location>
</feature>
<dbReference type="AlphaFoldDB" id="A0A3M5K371"/>
<evidence type="ECO:0000256" key="1">
    <source>
        <dbReference type="SAM" id="Coils"/>
    </source>
</evidence>
<dbReference type="InterPro" id="IPR036361">
    <property type="entry name" value="SAP_dom_sf"/>
</dbReference>
<dbReference type="Proteomes" id="UP000268096">
    <property type="component" value="Unassembled WGS sequence"/>
</dbReference>
<gene>
    <name evidence="3" type="ORF">ALP48_00125</name>
</gene>
<feature type="region of interest" description="Disordered" evidence="2">
    <location>
        <begin position="26"/>
        <end position="63"/>
    </location>
</feature>
<feature type="coiled-coil region" evidence="1">
    <location>
        <begin position="109"/>
        <end position="143"/>
    </location>
</feature>
<keyword evidence="1" id="KW-0175">Coiled coil</keyword>
<dbReference type="EMBL" id="RBTH01000112">
    <property type="protein sequence ID" value="RMT48325.1"/>
    <property type="molecule type" value="Genomic_DNA"/>
</dbReference>
<feature type="compositionally biased region" description="Basic and acidic residues" evidence="2">
    <location>
        <begin position="172"/>
        <end position="183"/>
    </location>
</feature>
<organism evidence="3 4">
    <name type="scientific">Pseudomonas syringae pv. solidagae</name>
    <dbReference type="NCBI Taxonomy" id="264458"/>
    <lineage>
        <taxon>Bacteria</taxon>
        <taxon>Pseudomonadati</taxon>
        <taxon>Pseudomonadota</taxon>
        <taxon>Gammaproteobacteria</taxon>
        <taxon>Pseudomonadales</taxon>
        <taxon>Pseudomonadaceae</taxon>
        <taxon>Pseudomonas</taxon>
        <taxon>Pseudomonas syringae</taxon>
    </lineage>
</organism>
<comment type="caution">
    <text evidence="3">The sequence shown here is derived from an EMBL/GenBank/DDBJ whole genome shotgun (WGS) entry which is preliminary data.</text>
</comment>